<evidence type="ECO:0000256" key="9">
    <source>
        <dbReference type="ARBA" id="ARBA00049893"/>
    </source>
</evidence>
<evidence type="ECO:0000256" key="7">
    <source>
        <dbReference type="ARBA" id="ARBA00047989"/>
    </source>
</evidence>
<evidence type="ECO:0000256" key="8">
    <source>
        <dbReference type="ARBA" id="ARBA00048968"/>
    </source>
</evidence>
<comment type="catalytic activity">
    <reaction evidence="1">
        <text>inosine + phosphate = alpha-D-ribose 1-phosphate + hypoxanthine</text>
        <dbReference type="Rhea" id="RHEA:27646"/>
        <dbReference type="ChEBI" id="CHEBI:17368"/>
        <dbReference type="ChEBI" id="CHEBI:17596"/>
        <dbReference type="ChEBI" id="CHEBI:43474"/>
        <dbReference type="ChEBI" id="CHEBI:57720"/>
        <dbReference type="EC" id="2.4.2.1"/>
    </reaction>
    <physiologicalReaction direction="left-to-right" evidence="1">
        <dbReference type="Rhea" id="RHEA:27647"/>
    </physiologicalReaction>
</comment>
<evidence type="ECO:0000256" key="6">
    <source>
        <dbReference type="ARBA" id="ARBA00022833"/>
    </source>
</evidence>
<evidence type="ECO:0000256" key="1">
    <source>
        <dbReference type="ARBA" id="ARBA00000553"/>
    </source>
</evidence>
<dbReference type="InterPro" id="IPR011324">
    <property type="entry name" value="Cytotoxic_necrot_fac-like_cat"/>
</dbReference>
<evidence type="ECO:0000313" key="12">
    <source>
        <dbReference type="Proteomes" id="UP001556118"/>
    </source>
</evidence>
<dbReference type="Proteomes" id="UP001556118">
    <property type="component" value="Unassembled WGS sequence"/>
</dbReference>
<dbReference type="Pfam" id="PF02578">
    <property type="entry name" value="Cu-oxidase_4"/>
    <property type="match status" value="1"/>
</dbReference>
<keyword evidence="3" id="KW-0808">Transferase</keyword>
<dbReference type="InterPro" id="IPR003730">
    <property type="entry name" value="Cu_polyphenol_OxRdtase"/>
</dbReference>
<dbReference type="CDD" id="cd16833">
    <property type="entry name" value="YfiH"/>
    <property type="match status" value="1"/>
</dbReference>
<comment type="catalytic activity">
    <reaction evidence="8">
        <text>adenosine + phosphate = alpha-D-ribose 1-phosphate + adenine</text>
        <dbReference type="Rhea" id="RHEA:27642"/>
        <dbReference type="ChEBI" id="CHEBI:16335"/>
        <dbReference type="ChEBI" id="CHEBI:16708"/>
        <dbReference type="ChEBI" id="CHEBI:43474"/>
        <dbReference type="ChEBI" id="CHEBI:57720"/>
        <dbReference type="EC" id="2.4.2.1"/>
    </reaction>
    <physiologicalReaction direction="left-to-right" evidence="8">
        <dbReference type="Rhea" id="RHEA:27643"/>
    </physiologicalReaction>
</comment>
<dbReference type="SUPFAM" id="SSF64438">
    <property type="entry name" value="CNF1/YfiH-like putative cysteine hydrolases"/>
    <property type="match status" value="1"/>
</dbReference>
<accession>A0ABV3R9P5</accession>
<dbReference type="PANTHER" id="PTHR30616">
    <property type="entry name" value="UNCHARACTERIZED PROTEIN YFIH"/>
    <property type="match status" value="1"/>
</dbReference>
<gene>
    <name evidence="11" type="primary">pgeF</name>
    <name evidence="11" type="ORF">ABUH87_05755</name>
</gene>
<evidence type="ECO:0000313" key="11">
    <source>
        <dbReference type="EMBL" id="MEW9854680.1"/>
    </source>
</evidence>
<evidence type="ECO:0000256" key="10">
    <source>
        <dbReference type="RuleBase" id="RU361274"/>
    </source>
</evidence>
<reference evidence="11 12" key="1">
    <citation type="submission" date="2024-06" db="EMBL/GenBank/DDBJ databases">
        <title>Novosphingobium rhizovicinus M1R2S20.</title>
        <authorList>
            <person name="Sun J.-Q."/>
        </authorList>
    </citation>
    <scope>NUCLEOTIDE SEQUENCE [LARGE SCALE GENOMIC DNA]</scope>
    <source>
        <strain evidence="11 12">M1R2S20</strain>
    </source>
</reference>
<dbReference type="NCBIfam" id="TIGR00726">
    <property type="entry name" value="peptidoglycan editing factor PgeF"/>
    <property type="match status" value="1"/>
</dbReference>
<keyword evidence="6" id="KW-0862">Zinc</keyword>
<comment type="similarity">
    <text evidence="2 10">Belongs to the purine nucleoside phosphorylase YfiH/LACC1 family.</text>
</comment>
<comment type="caution">
    <text evidence="11">The sequence shown here is derived from an EMBL/GenBank/DDBJ whole genome shotgun (WGS) entry which is preliminary data.</text>
</comment>
<comment type="catalytic activity">
    <reaction evidence="7">
        <text>adenosine + H2O + H(+) = inosine + NH4(+)</text>
        <dbReference type="Rhea" id="RHEA:24408"/>
        <dbReference type="ChEBI" id="CHEBI:15377"/>
        <dbReference type="ChEBI" id="CHEBI:15378"/>
        <dbReference type="ChEBI" id="CHEBI:16335"/>
        <dbReference type="ChEBI" id="CHEBI:17596"/>
        <dbReference type="ChEBI" id="CHEBI:28938"/>
        <dbReference type="EC" id="3.5.4.4"/>
    </reaction>
    <physiologicalReaction direction="left-to-right" evidence="7">
        <dbReference type="Rhea" id="RHEA:24409"/>
    </physiologicalReaction>
</comment>
<keyword evidence="5" id="KW-0378">Hydrolase</keyword>
<evidence type="ECO:0000256" key="5">
    <source>
        <dbReference type="ARBA" id="ARBA00022801"/>
    </source>
</evidence>
<dbReference type="InterPro" id="IPR038371">
    <property type="entry name" value="Cu_polyphenol_OxRdtase_sf"/>
</dbReference>
<keyword evidence="12" id="KW-1185">Reference proteome</keyword>
<dbReference type="EMBL" id="JBFNXR010000021">
    <property type="protein sequence ID" value="MEW9854680.1"/>
    <property type="molecule type" value="Genomic_DNA"/>
</dbReference>
<dbReference type="RefSeq" id="WP_367771001.1">
    <property type="nucleotide sequence ID" value="NZ_JBFNXR010000021.1"/>
</dbReference>
<protein>
    <recommendedName>
        <fullName evidence="10">Purine nucleoside phosphorylase</fullName>
    </recommendedName>
</protein>
<dbReference type="Gene3D" id="3.60.140.10">
    <property type="entry name" value="CNF1/YfiH-like putative cysteine hydrolases"/>
    <property type="match status" value="1"/>
</dbReference>
<proteinExistence type="inferred from homology"/>
<dbReference type="PANTHER" id="PTHR30616:SF2">
    <property type="entry name" value="PURINE NUCLEOSIDE PHOSPHORYLASE LACC1"/>
    <property type="match status" value="1"/>
</dbReference>
<organism evidence="11 12">
    <name type="scientific">Novosphingobium rhizovicinum</name>
    <dbReference type="NCBI Taxonomy" id="3228928"/>
    <lineage>
        <taxon>Bacteria</taxon>
        <taxon>Pseudomonadati</taxon>
        <taxon>Pseudomonadota</taxon>
        <taxon>Alphaproteobacteria</taxon>
        <taxon>Sphingomonadales</taxon>
        <taxon>Sphingomonadaceae</taxon>
        <taxon>Novosphingobium</taxon>
    </lineage>
</organism>
<evidence type="ECO:0000256" key="4">
    <source>
        <dbReference type="ARBA" id="ARBA00022723"/>
    </source>
</evidence>
<sequence>MADTVHTEVEVIRAQTLDGVRHGFLGRAGGVSQGEVAGLNVGLGAGDEPAAVAENRRRARDAVAPDAQLVTLYQVHSADCVVVSEPWDEGERPQADALVTDRPGLLLGILTADCAPVLFADTEQRVIGAAHAGWKGAIGGVIESTVAAMERLGARRTQIRAAVGPCIAQASYEVDDAFRERFCTHDPANTACFNPGKPRHWQFNLQGFVAGQLANAGLSRFEALPLDTYAAPDRFFSFRRSCHRSEASYGRQISLIALD</sequence>
<evidence type="ECO:0000256" key="2">
    <source>
        <dbReference type="ARBA" id="ARBA00007353"/>
    </source>
</evidence>
<name>A0ABV3R9P5_9SPHN</name>
<keyword evidence="4" id="KW-0479">Metal-binding</keyword>
<comment type="catalytic activity">
    <reaction evidence="9">
        <text>S-methyl-5'-thioadenosine + phosphate = 5-(methylsulfanyl)-alpha-D-ribose 1-phosphate + adenine</text>
        <dbReference type="Rhea" id="RHEA:11852"/>
        <dbReference type="ChEBI" id="CHEBI:16708"/>
        <dbReference type="ChEBI" id="CHEBI:17509"/>
        <dbReference type="ChEBI" id="CHEBI:43474"/>
        <dbReference type="ChEBI" id="CHEBI:58533"/>
        <dbReference type="EC" id="2.4.2.28"/>
    </reaction>
    <physiologicalReaction direction="left-to-right" evidence="9">
        <dbReference type="Rhea" id="RHEA:11853"/>
    </physiologicalReaction>
</comment>
<evidence type="ECO:0000256" key="3">
    <source>
        <dbReference type="ARBA" id="ARBA00022679"/>
    </source>
</evidence>